<feature type="compositionally biased region" description="Low complexity" evidence="1">
    <location>
        <begin position="228"/>
        <end position="247"/>
    </location>
</feature>
<gene>
    <name evidence="3" type="ORF">TI39_contig590g00002</name>
</gene>
<name>A0A0F4GHV1_9PEZI</name>
<evidence type="ECO:0000313" key="4">
    <source>
        <dbReference type="Proteomes" id="UP000033647"/>
    </source>
</evidence>
<dbReference type="STRING" id="1047168.A0A0F4GHV1"/>
<feature type="region of interest" description="Disordered" evidence="1">
    <location>
        <begin position="217"/>
        <end position="312"/>
    </location>
</feature>
<feature type="region of interest" description="Disordered" evidence="1">
    <location>
        <begin position="179"/>
        <end position="200"/>
    </location>
</feature>
<accession>A0A0F4GHV1</accession>
<proteinExistence type="predicted"/>
<keyword evidence="4" id="KW-1185">Reference proteome</keyword>
<dbReference type="InterPro" id="IPR001202">
    <property type="entry name" value="WW_dom"/>
</dbReference>
<reference evidence="3 4" key="1">
    <citation type="submission" date="2015-03" db="EMBL/GenBank/DDBJ databases">
        <title>RNA-seq based gene annotation and comparative genomics of four Zymoseptoria species reveal species-specific pathogenicity related genes and transposable element activity.</title>
        <authorList>
            <person name="Grandaubert J."/>
            <person name="Bhattacharyya A."/>
            <person name="Stukenbrock E.H."/>
        </authorList>
    </citation>
    <scope>NUCLEOTIDE SEQUENCE [LARGE SCALE GENOMIC DNA]</scope>
    <source>
        <strain evidence="3 4">Zb18110</strain>
    </source>
</reference>
<evidence type="ECO:0000313" key="3">
    <source>
        <dbReference type="EMBL" id="KJX97009.1"/>
    </source>
</evidence>
<dbReference type="SMART" id="SM00456">
    <property type="entry name" value="WW"/>
    <property type="match status" value="1"/>
</dbReference>
<feature type="compositionally biased region" description="Acidic residues" evidence="1">
    <location>
        <begin position="289"/>
        <end position="312"/>
    </location>
</feature>
<sequence length="312" mass="33473">MSFFKKLTDEFKQLKAKFDDDEPQKDDKKKEDKPKDDSHDIKAVDSHNTPSQPPFDPHQQQQYAPPPAGSHSQSPLPPGWSTQFDQSSQRWYYIEQATGRTQWDVPVSHHAGYAAPPPPGGYGQSGPGYEASRGHEGSHGAGGFYNQYGSAMPPGAMAAAGHAGGHDANAAQYYGHVKAAEKDGEKEKKKKDNGTRNMMLAGAGGLAVGGVAGAMIAADSDSDDGHHSTAAQPTYAPQPSYAPQPATGYGQDPLMAPLPAHDSDAESLHEAQQDYADAQRAAADSDASSSDEEALEEAREEVEEEREEYYDD</sequence>
<organism evidence="3 4">
    <name type="scientific">Zymoseptoria brevis</name>
    <dbReference type="NCBI Taxonomy" id="1047168"/>
    <lineage>
        <taxon>Eukaryota</taxon>
        <taxon>Fungi</taxon>
        <taxon>Dikarya</taxon>
        <taxon>Ascomycota</taxon>
        <taxon>Pezizomycotina</taxon>
        <taxon>Dothideomycetes</taxon>
        <taxon>Dothideomycetidae</taxon>
        <taxon>Mycosphaerellales</taxon>
        <taxon>Mycosphaerellaceae</taxon>
        <taxon>Zymoseptoria</taxon>
    </lineage>
</organism>
<feature type="compositionally biased region" description="Basic and acidic residues" evidence="1">
    <location>
        <begin position="25"/>
        <end position="45"/>
    </location>
</feature>
<dbReference type="PROSITE" id="PS01159">
    <property type="entry name" value="WW_DOMAIN_1"/>
    <property type="match status" value="1"/>
</dbReference>
<dbReference type="SUPFAM" id="SSF51045">
    <property type="entry name" value="WW domain"/>
    <property type="match status" value="1"/>
</dbReference>
<feature type="compositionally biased region" description="Low complexity" evidence="1">
    <location>
        <begin position="273"/>
        <end position="288"/>
    </location>
</feature>
<dbReference type="InterPro" id="IPR036020">
    <property type="entry name" value="WW_dom_sf"/>
</dbReference>
<feature type="region of interest" description="Disordered" evidence="1">
    <location>
        <begin position="100"/>
        <end position="149"/>
    </location>
</feature>
<dbReference type="Pfam" id="PF00397">
    <property type="entry name" value="WW"/>
    <property type="match status" value="1"/>
</dbReference>
<comment type="caution">
    <text evidence="3">The sequence shown here is derived from an EMBL/GenBank/DDBJ whole genome shotgun (WGS) entry which is preliminary data.</text>
</comment>
<feature type="compositionally biased region" description="Polar residues" evidence="1">
    <location>
        <begin position="70"/>
        <end position="84"/>
    </location>
</feature>
<evidence type="ECO:0000256" key="1">
    <source>
        <dbReference type="SAM" id="MobiDB-lite"/>
    </source>
</evidence>
<dbReference type="Gene3D" id="2.20.70.10">
    <property type="match status" value="1"/>
</dbReference>
<dbReference type="OrthoDB" id="2444812at2759"/>
<feature type="region of interest" description="Disordered" evidence="1">
    <location>
        <begin position="12"/>
        <end position="84"/>
    </location>
</feature>
<dbReference type="CDD" id="cd00201">
    <property type="entry name" value="WW"/>
    <property type="match status" value="1"/>
</dbReference>
<dbReference type="EMBL" id="LAFY01000582">
    <property type="protein sequence ID" value="KJX97009.1"/>
    <property type="molecule type" value="Genomic_DNA"/>
</dbReference>
<feature type="domain" description="WW" evidence="2">
    <location>
        <begin position="74"/>
        <end position="108"/>
    </location>
</feature>
<feature type="compositionally biased region" description="Basic and acidic residues" evidence="1">
    <location>
        <begin position="179"/>
        <end position="194"/>
    </location>
</feature>
<evidence type="ECO:0000259" key="2">
    <source>
        <dbReference type="PROSITE" id="PS50020"/>
    </source>
</evidence>
<dbReference type="Proteomes" id="UP000033647">
    <property type="component" value="Unassembled WGS sequence"/>
</dbReference>
<dbReference type="AlphaFoldDB" id="A0A0F4GHV1"/>
<dbReference type="PROSITE" id="PS50020">
    <property type="entry name" value="WW_DOMAIN_2"/>
    <property type="match status" value="1"/>
</dbReference>
<protein>
    <recommendedName>
        <fullName evidence="2">WW domain-containing protein</fullName>
    </recommendedName>
</protein>
<feature type="compositionally biased region" description="Basic and acidic residues" evidence="1">
    <location>
        <begin position="261"/>
        <end position="272"/>
    </location>
</feature>